<evidence type="ECO:0000256" key="1">
    <source>
        <dbReference type="ARBA" id="ARBA00004651"/>
    </source>
</evidence>
<feature type="transmembrane region" description="Helical" evidence="8">
    <location>
        <begin position="6"/>
        <end position="27"/>
    </location>
</feature>
<feature type="transmembrane region" description="Helical" evidence="8">
    <location>
        <begin position="132"/>
        <end position="153"/>
    </location>
</feature>
<evidence type="ECO:0000256" key="8">
    <source>
        <dbReference type="SAM" id="Phobius"/>
    </source>
</evidence>
<feature type="transmembrane region" description="Helical" evidence="8">
    <location>
        <begin position="85"/>
        <end position="103"/>
    </location>
</feature>
<dbReference type="Proteomes" id="UP000184480">
    <property type="component" value="Unassembled WGS sequence"/>
</dbReference>
<keyword evidence="2" id="KW-1003">Cell membrane</keyword>
<evidence type="ECO:0000256" key="7">
    <source>
        <dbReference type="ARBA" id="ARBA00034125"/>
    </source>
</evidence>
<keyword evidence="11" id="KW-1185">Reference proteome</keyword>
<feature type="transmembrane region" description="Helical" evidence="8">
    <location>
        <begin position="34"/>
        <end position="52"/>
    </location>
</feature>
<proteinExistence type="inferred from homology"/>
<dbReference type="RefSeq" id="WP_062183258.1">
    <property type="nucleotide sequence ID" value="NZ_BBXL01000020.1"/>
</dbReference>
<dbReference type="PANTHER" id="PTHR34390:SF1">
    <property type="entry name" value="SUCCINATE TRANSPORTER SUBUNIT YJJB-RELATED"/>
    <property type="match status" value="1"/>
</dbReference>
<keyword evidence="6 8" id="KW-0472">Membrane</keyword>
<dbReference type="Pfam" id="PF12821">
    <property type="entry name" value="ThrE_2"/>
    <property type="match status" value="1"/>
</dbReference>
<feature type="transmembrane region" description="Helical" evidence="8">
    <location>
        <begin position="58"/>
        <end position="78"/>
    </location>
</feature>
<keyword evidence="4 8" id="KW-0812">Transmembrane</keyword>
<evidence type="ECO:0000256" key="3">
    <source>
        <dbReference type="ARBA" id="ARBA00022519"/>
    </source>
</evidence>
<organism evidence="10 11">
    <name type="scientific">Dysgonomonas macrotermitis</name>
    <dbReference type="NCBI Taxonomy" id="1346286"/>
    <lineage>
        <taxon>Bacteria</taxon>
        <taxon>Pseudomonadati</taxon>
        <taxon>Bacteroidota</taxon>
        <taxon>Bacteroidia</taxon>
        <taxon>Bacteroidales</taxon>
        <taxon>Dysgonomonadaceae</taxon>
        <taxon>Dysgonomonas</taxon>
    </lineage>
</organism>
<protein>
    <submittedName>
        <fullName evidence="10">Uncharacterized membrane protein YjjB, DUF3815 family</fullName>
    </submittedName>
</protein>
<comment type="similarity">
    <text evidence="7">Belongs to the ThrE exporter (TC 2.A.79) family.</text>
</comment>
<evidence type="ECO:0000256" key="4">
    <source>
        <dbReference type="ARBA" id="ARBA00022692"/>
    </source>
</evidence>
<dbReference type="GO" id="GO:0005886">
    <property type="term" value="C:plasma membrane"/>
    <property type="evidence" value="ECO:0007669"/>
    <property type="project" value="UniProtKB-SubCell"/>
</dbReference>
<reference evidence="11" key="1">
    <citation type="submission" date="2016-11" db="EMBL/GenBank/DDBJ databases">
        <authorList>
            <person name="Varghese N."/>
            <person name="Submissions S."/>
        </authorList>
    </citation>
    <scope>NUCLEOTIDE SEQUENCE [LARGE SCALE GENOMIC DNA]</scope>
    <source>
        <strain evidence="11">DSM 27370</strain>
    </source>
</reference>
<evidence type="ECO:0000313" key="11">
    <source>
        <dbReference type="Proteomes" id="UP000184480"/>
    </source>
</evidence>
<dbReference type="InterPro" id="IPR050539">
    <property type="entry name" value="ThrE_Dicarb/AminoAcid_Exp"/>
</dbReference>
<name>A0A1M5H1R9_9BACT</name>
<dbReference type="PANTHER" id="PTHR34390">
    <property type="entry name" value="UPF0442 PROTEIN YJJB-RELATED"/>
    <property type="match status" value="1"/>
</dbReference>
<dbReference type="STRING" id="1346286.SAMN05444362_11550"/>
<dbReference type="AlphaFoldDB" id="A0A1M5H1R9"/>
<keyword evidence="5 8" id="KW-1133">Transmembrane helix</keyword>
<feature type="domain" description="Threonine/Serine exporter ThrE" evidence="9">
    <location>
        <begin position="14"/>
        <end position="150"/>
    </location>
</feature>
<dbReference type="InterPro" id="IPR024528">
    <property type="entry name" value="ThrE_2"/>
</dbReference>
<keyword evidence="3" id="KW-0997">Cell inner membrane</keyword>
<evidence type="ECO:0000256" key="6">
    <source>
        <dbReference type="ARBA" id="ARBA00023136"/>
    </source>
</evidence>
<evidence type="ECO:0000259" key="9">
    <source>
        <dbReference type="Pfam" id="PF12821"/>
    </source>
</evidence>
<dbReference type="EMBL" id="FQUC01000015">
    <property type="protein sequence ID" value="SHG09672.1"/>
    <property type="molecule type" value="Genomic_DNA"/>
</dbReference>
<sequence>MNWAEVALNILRDFSIAFVVGACWGILFGTPKRILVIAGLLGGMGHCIRFILLQLDFGLITATLAGSVAIGLLGIVVAHRVDNPPVVFTMPACITMIPGMYAYKTMLAGMKITDANTLDTDPSLLPTMAHNLMLTMSLLFTLAIGICIAALLFRTTSVKEIEFAKKLERMTHFK</sequence>
<accession>A0A1M5H1R9</accession>
<evidence type="ECO:0000313" key="10">
    <source>
        <dbReference type="EMBL" id="SHG09672.1"/>
    </source>
</evidence>
<evidence type="ECO:0000256" key="5">
    <source>
        <dbReference type="ARBA" id="ARBA00022989"/>
    </source>
</evidence>
<dbReference type="GO" id="GO:0015744">
    <property type="term" value="P:succinate transport"/>
    <property type="evidence" value="ECO:0007669"/>
    <property type="project" value="TreeGrafter"/>
</dbReference>
<gene>
    <name evidence="10" type="ORF">SAMN05444362_11550</name>
</gene>
<comment type="subcellular location">
    <subcellularLocation>
        <location evidence="1">Cell membrane</location>
        <topology evidence="1">Multi-pass membrane protein</topology>
    </subcellularLocation>
</comment>
<evidence type="ECO:0000256" key="2">
    <source>
        <dbReference type="ARBA" id="ARBA00022475"/>
    </source>
</evidence>
<dbReference type="OrthoDB" id="9810047at2"/>